<dbReference type="InterPro" id="IPR019910">
    <property type="entry name" value="Lucif-like_OxRdtase_MSMEG_4879"/>
</dbReference>
<evidence type="ECO:0000256" key="2">
    <source>
        <dbReference type="ARBA" id="ARBA00006217"/>
    </source>
</evidence>
<feature type="transmembrane region" description="Helical" evidence="9">
    <location>
        <begin position="456"/>
        <end position="476"/>
    </location>
</feature>
<sequence>MIGADGVSNTLDDVIAVAKNAENAGLDNVWLANIFSFDAITTLALIGRETQRIGLGTAVTPTYPRHPTAIAQQALTTAAATNNRFTLGIGLSHKVVIEDMLGMSYDKPAKHMREYLSVLMPLARGEQANFEGEQYRVRGVALDVPGAERLPVVIAGLGPVMLKLAAQLADGTNTWMVGPKTMDGHILPALHDAGNADPTVVAGMPIVLTTNVDAAKEKIAKELTIYGQLPSYRAMLDREGAAGPADIAIVGDENQLRGEIKRFADMGVTDFNAAIMNTEAGAYDRTLDVVRIVFLRGSPERIYYTQRLGRYSVLLAVVVSAATQAVYFQDNVVFVILRVFAEVTMFMLMMVLLTARISRLRLAKVLLTLVLISLLTDSVLTLSGVGLNLASIELSLRALPAYLLAAFALYGASSVVAWGLNKPLVQGAGVMGVYVVAVSLNGLTNIAMALDTLPDYGRVMLLAFLLTLVLYGFTRLLPGDMGSTLQVLYRKGALLALLGVPMAVYLINVQVPVPVDEYQSYSTPVPGYLAGVFLLIWLMGVFYHLRIAVGVVQQTTTALSEHTGGSANIVARCTHWQQRLAYPQPVRVCVGGAEQAWHVGPSRLQNRTAVICLPAAAANWPAGLVDVLLLSQLAQLKQSTWRWLVFGRLVQALYWPAPWVSELVQQLAQHLVEPAERLAASAYRDNEGWARDVRKLIKRTDTLQDIPALETRGLLRTPSRGVHWLPPKPQVDRVRVDGVVFEEKWAGTKRRRKDKIRDPYEQAYWLIAVASIVVGVSTTLTVVQRAPEFEPKYLNVKWQDQMVRRLYDESIAPESAPVAEQSQIDNDMSAIDDFLANNAAYATDFSKGSLPMPPAKQIAAVVCMDARMETGAMLGLAEGDAHVIRNAGGVVTDDVIRSLTISQRLLGTREIMLIHHTDCGMLTFTDADLKQSIFDEIGMKPPFALEAFDDIDVDVRQSLARIKLIRAADARVVVFPEMSITGYELAAEVVDPEDARLESIVSACADTGALALVGAPTRSDLGDHISMLCVAGSGVTVAYSKMCLSATEAERFCAGNSPVVIDVDGWRLGLGICKDTGVPAHAQSTADIGMDIYVAGVLDSVEESSIQLERAQLIAAHHGVWVVFASFAGATGGGYSHAAAQSRIWAPDGAVLACAGEDKPNVVLVVMDNLGWGEIGVYGGGILRGAPTPRLDELAAEGMQFLNFNVETQCTPSRSALMTGRHPVEGRFPTDQGFDEWYGIANTTDEATYSAGFQFDPEVVETPHILESTRGKKPKEVKVYDRQARAEIDSDLTDRAIRFMQRSVKSDKPFFAYIPYTQVHLPTIPHPEFSGTTGNGRWADVLTEVDSRAGQLLDAIDDLGIRDNTVFIWMSENGPEEIYPHHGTSGPWRGTYFTALEGSLRTPFLLRWPGKVEAGSKHNEIMHITDLYPTLARIAGAAAPTDRAIDGLDQLDFITGKAERSARDGFPVYNGDTLQGYKWRNWKLHFKTQETMGSVIEQPGMPRLYNLLTDPKEQYDLIAHGGRDGEDNFWVMPAIMKLLMKHAESLAAEPPIPLGTPDPYEPANP</sequence>
<feature type="binding site" evidence="8">
    <location>
        <position position="865"/>
    </location>
    <ligand>
        <name>Zn(2+)</name>
        <dbReference type="ChEBI" id="CHEBI:29105"/>
    </ligand>
</feature>
<dbReference type="PANTHER" id="PTHR42693">
    <property type="entry name" value="ARYLSULFATASE FAMILY MEMBER"/>
    <property type="match status" value="1"/>
</dbReference>
<dbReference type="Gene3D" id="3.40.720.10">
    <property type="entry name" value="Alkaline Phosphatase, subunit A"/>
    <property type="match status" value="2"/>
</dbReference>
<keyword evidence="6" id="KW-0378">Hydrolase</keyword>
<dbReference type="InterPro" id="IPR036874">
    <property type="entry name" value="Carbonic_anhydrase_sf"/>
</dbReference>
<evidence type="ECO:0000256" key="4">
    <source>
        <dbReference type="ARBA" id="ARBA00022723"/>
    </source>
</evidence>
<dbReference type="GO" id="GO:0004089">
    <property type="term" value="F:carbonate dehydratase activity"/>
    <property type="evidence" value="ECO:0007669"/>
    <property type="project" value="InterPro"/>
</dbReference>
<dbReference type="SUPFAM" id="SSF51679">
    <property type="entry name" value="Bacterial luciferase-like"/>
    <property type="match status" value="1"/>
</dbReference>
<dbReference type="Gene3D" id="3.40.1050.10">
    <property type="entry name" value="Carbonic anhydrase"/>
    <property type="match status" value="1"/>
</dbReference>
<dbReference type="PROSITE" id="PS50263">
    <property type="entry name" value="CN_HYDROLASE"/>
    <property type="match status" value="1"/>
</dbReference>
<dbReference type="InterPro" id="IPR036526">
    <property type="entry name" value="C-N_Hydrolase_sf"/>
</dbReference>
<keyword evidence="9" id="KW-1133">Transmembrane helix</keyword>
<feature type="binding site" evidence="8">
    <location>
        <position position="916"/>
    </location>
    <ligand>
        <name>Zn(2+)</name>
        <dbReference type="ChEBI" id="CHEBI:29105"/>
    </ligand>
</feature>
<feature type="binding site" evidence="8">
    <location>
        <position position="863"/>
    </location>
    <ligand>
        <name>Zn(2+)</name>
        <dbReference type="ChEBI" id="CHEBI:29105"/>
    </ligand>
</feature>
<comment type="similarity">
    <text evidence="3">Belongs to the sulfatase family.</text>
</comment>
<name>A0A812IMV6_SYMPI</name>
<feature type="domain" description="CN hydrolase" evidence="10">
    <location>
        <begin position="941"/>
        <end position="1169"/>
    </location>
</feature>
<keyword evidence="9" id="KW-0472">Membrane</keyword>
<proteinExistence type="inferred from homology"/>
<dbReference type="SUPFAM" id="SSF56317">
    <property type="entry name" value="Carbon-nitrogen hydrolase"/>
    <property type="match status" value="1"/>
</dbReference>
<feature type="transmembrane region" description="Helical" evidence="9">
    <location>
        <begin position="432"/>
        <end position="450"/>
    </location>
</feature>
<dbReference type="InterPro" id="IPR036661">
    <property type="entry name" value="Luciferase-like_sf"/>
</dbReference>
<evidence type="ECO:0000313" key="12">
    <source>
        <dbReference type="Proteomes" id="UP000649617"/>
    </source>
</evidence>
<dbReference type="Gene3D" id="3.30.1120.10">
    <property type="match status" value="1"/>
</dbReference>
<dbReference type="SUPFAM" id="SSF53649">
    <property type="entry name" value="Alkaline phosphatase-like"/>
    <property type="match status" value="1"/>
</dbReference>
<evidence type="ECO:0000256" key="8">
    <source>
        <dbReference type="PIRSR" id="PIRSR601765-1"/>
    </source>
</evidence>
<feature type="transmembrane region" description="Helical" evidence="9">
    <location>
        <begin position="399"/>
        <end position="420"/>
    </location>
</feature>
<accession>A0A812IMV6</accession>
<dbReference type="GO" id="GO:0004065">
    <property type="term" value="F:arylsulfatase activity"/>
    <property type="evidence" value="ECO:0007669"/>
    <property type="project" value="TreeGrafter"/>
</dbReference>
<evidence type="ECO:0000256" key="5">
    <source>
        <dbReference type="ARBA" id="ARBA00022729"/>
    </source>
</evidence>
<feature type="binding site" evidence="8">
    <location>
        <position position="919"/>
    </location>
    <ligand>
        <name>Zn(2+)</name>
        <dbReference type="ChEBI" id="CHEBI:29105"/>
    </ligand>
</feature>
<dbReference type="InterPro" id="IPR011251">
    <property type="entry name" value="Luciferase-like_dom"/>
</dbReference>
<keyword evidence="5" id="KW-0732">Signal</keyword>
<dbReference type="CDD" id="cd01097">
    <property type="entry name" value="Tetrahydromethanopterin_reductase"/>
    <property type="match status" value="1"/>
</dbReference>
<comment type="caution">
    <text evidence="11">The sequence shown here is derived from an EMBL/GenBank/DDBJ whole genome shotgun (WGS) entry which is preliminary data.</text>
</comment>
<dbReference type="Proteomes" id="UP000649617">
    <property type="component" value="Unassembled WGS sequence"/>
</dbReference>
<dbReference type="PANTHER" id="PTHR42693:SF42">
    <property type="entry name" value="ARYLSULFATASE G"/>
    <property type="match status" value="1"/>
</dbReference>
<dbReference type="NCBIfam" id="TIGR03564">
    <property type="entry name" value="F420_MSMEG_4879"/>
    <property type="match status" value="1"/>
</dbReference>
<keyword evidence="12" id="KW-1185">Reference proteome</keyword>
<dbReference type="Pfam" id="PF00484">
    <property type="entry name" value="Pro_CA"/>
    <property type="match status" value="1"/>
</dbReference>
<dbReference type="InterPro" id="IPR017850">
    <property type="entry name" value="Alkaline_phosphatase_core_sf"/>
</dbReference>
<comment type="cofactor">
    <cofactor evidence="1">
        <name>Ca(2+)</name>
        <dbReference type="ChEBI" id="CHEBI:29108"/>
    </cofactor>
</comment>
<dbReference type="InterPro" id="IPR003010">
    <property type="entry name" value="C-N_Hydrolase"/>
</dbReference>
<feature type="transmembrane region" description="Helical" evidence="9">
    <location>
        <begin position="365"/>
        <end position="387"/>
    </location>
</feature>
<evidence type="ECO:0000256" key="9">
    <source>
        <dbReference type="SAM" id="Phobius"/>
    </source>
</evidence>
<comment type="similarity">
    <text evidence="2">Belongs to the beta-class carbonic anhydrase family.</text>
</comment>
<evidence type="ECO:0000256" key="3">
    <source>
        <dbReference type="ARBA" id="ARBA00008779"/>
    </source>
</evidence>
<dbReference type="GO" id="GO:0016705">
    <property type="term" value="F:oxidoreductase activity, acting on paired donors, with incorporation or reduction of molecular oxygen"/>
    <property type="evidence" value="ECO:0007669"/>
    <property type="project" value="InterPro"/>
</dbReference>
<keyword evidence="4 8" id="KW-0479">Metal-binding</keyword>
<dbReference type="SMART" id="SM00947">
    <property type="entry name" value="Pro_CA"/>
    <property type="match status" value="1"/>
</dbReference>
<gene>
    <name evidence="11" type="primary">mtcA1</name>
    <name evidence="11" type="ORF">SPIL2461_LOCUS123</name>
</gene>
<feature type="transmembrane region" description="Helical" evidence="9">
    <location>
        <begin position="763"/>
        <end position="783"/>
    </location>
</feature>
<comment type="cofactor">
    <cofactor evidence="8">
        <name>Zn(2+)</name>
        <dbReference type="ChEBI" id="CHEBI:29105"/>
    </cofactor>
    <text evidence="8">Binds 1 zinc ion per subunit.</text>
</comment>
<keyword evidence="7" id="KW-0106">Calcium</keyword>
<feature type="transmembrane region" description="Helical" evidence="9">
    <location>
        <begin position="333"/>
        <end position="353"/>
    </location>
</feature>
<dbReference type="CDD" id="cd07197">
    <property type="entry name" value="nitrilase"/>
    <property type="match status" value="1"/>
</dbReference>
<feature type="transmembrane region" description="Helical" evidence="9">
    <location>
        <begin position="527"/>
        <end position="545"/>
    </location>
</feature>
<dbReference type="SUPFAM" id="SSF53056">
    <property type="entry name" value="beta-carbonic anhydrase, cab"/>
    <property type="match status" value="1"/>
</dbReference>
<dbReference type="EMBL" id="CAJNIZ010000001">
    <property type="protein sequence ID" value="CAE7149398.1"/>
    <property type="molecule type" value="Genomic_DNA"/>
</dbReference>
<dbReference type="InterPro" id="IPR001765">
    <property type="entry name" value="Carbonic_anhydrase"/>
</dbReference>
<dbReference type="Pfam" id="PF00296">
    <property type="entry name" value="Bac_luciferase"/>
    <property type="match status" value="1"/>
</dbReference>
<feature type="transmembrane region" description="Helical" evidence="9">
    <location>
        <begin position="488"/>
        <end position="507"/>
    </location>
</feature>
<organism evidence="11 12">
    <name type="scientific">Symbiodinium pilosum</name>
    <name type="common">Dinoflagellate</name>
    <dbReference type="NCBI Taxonomy" id="2952"/>
    <lineage>
        <taxon>Eukaryota</taxon>
        <taxon>Sar</taxon>
        <taxon>Alveolata</taxon>
        <taxon>Dinophyceae</taxon>
        <taxon>Suessiales</taxon>
        <taxon>Symbiodiniaceae</taxon>
        <taxon>Symbiodinium</taxon>
    </lineage>
</organism>
<feature type="transmembrane region" description="Helical" evidence="9">
    <location>
        <begin position="308"/>
        <end position="327"/>
    </location>
</feature>
<keyword evidence="8" id="KW-0862">Zinc</keyword>
<protein>
    <submittedName>
        <fullName evidence="11">MtcA1 protein</fullName>
    </submittedName>
</protein>
<keyword evidence="9" id="KW-0812">Transmembrane</keyword>
<dbReference type="Pfam" id="PF00884">
    <property type="entry name" value="Sulfatase"/>
    <property type="match status" value="1"/>
</dbReference>
<dbReference type="GO" id="GO:0008270">
    <property type="term" value="F:zinc ion binding"/>
    <property type="evidence" value="ECO:0007669"/>
    <property type="project" value="InterPro"/>
</dbReference>
<evidence type="ECO:0000313" key="11">
    <source>
        <dbReference type="EMBL" id="CAE7149398.1"/>
    </source>
</evidence>
<evidence type="ECO:0000256" key="6">
    <source>
        <dbReference type="ARBA" id="ARBA00022801"/>
    </source>
</evidence>
<dbReference type="OrthoDB" id="103349at2759"/>
<dbReference type="Gene3D" id="3.20.20.30">
    <property type="entry name" value="Luciferase-like domain"/>
    <property type="match status" value="1"/>
</dbReference>
<dbReference type="InterPro" id="IPR000917">
    <property type="entry name" value="Sulfatase_N"/>
</dbReference>
<dbReference type="InterPro" id="IPR050738">
    <property type="entry name" value="Sulfatase"/>
</dbReference>
<evidence type="ECO:0000256" key="1">
    <source>
        <dbReference type="ARBA" id="ARBA00001913"/>
    </source>
</evidence>
<evidence type="ECO:0000259" key="10">
    <source>
        <dbReference type="PROSITE" id="PS50263"/>
    </source>
</evidence>
<evidence type="ECO:0000256" key="7">
    <source>
        <dbReference type="ARBA" id="ARBA00022837"/>
    </source>
</evidence>
<dbReference type="CDD" id="cd03379">
    <property type="entry name" value="beta_CA_cladeD"/>
    <property type="match status" value="1"/>
</dbReference>
<reference evidence="11" key="1">
    <citation type="submission" date="2021-02" db="EMBL/GenBank/DDBJ databases">
        <authorList>
            <person name="Dougan E. K."/>
            <person name="Rhodes N."/>
            <person name="Thang M."/>
            <person name="Chan C."/>
        </authorList>
    </citation>
    <scope>NUCLEOTIDE SEQUENCE</scope>
</reference>